<evidence type="ECO:0000259" key="1">
    <source>
        <dbReference type="Pfam" id="PF13503"/>
    </source>
</evidence>
<dbReference type="Proteomes" id="UP000092746">
    <property type="component" value="Unassembled WGS sequence"/>
</dbReference>
<organism evidence="2 3">
    <name type="scientific">Aggregatibacter aphrophilus</name>
    <name type="common">Haemophilus aphrophilus</name>
    <dbReference type="NCBI Taxonomy" id="732"/>
    <lineage>
        <taxon>Bacteria</taxon>
        <taxon>Pseudomonadati</taxon>
        <taxon>Pseudomonadota</taxon>
        <taxon>Gammaproteobacteria</taxon>
        <taxon>Pasteurellales</taxon>
        <taxon>Pasteurellaceae</taxon>
        <taxon>Aggregatibacter</taxon>
    </lineage>
</organism>
<protein>
    <recommendedName>
        <fullName evidence="1">DUF4123 domain-containing protein</fullName>
    </recommendedName>
</protein>
<name>A0AAP7L484_AGGAP</name>
<feature type="domain" description="DUF4123" evidence="1">
    <location>
        <begin position="146"/>
        <end position="269"/>
    </location>
</feature>
<dbReference type="EMBL" id="MAQE01000001">
    <property type="protein sequence ID" value="OBY54129.1"/>
    <property type="molecule type" value="Genomic_DNA"/>
</dbReference>
<dbReference type="AlphaFoldDB" id="A0AAP7L484"/>
<gene>
    <name evidence="2" type="ORF">BBB52_01385</name>
</gene>
<evidence type="ECO:0000313" key="3">
    <source>
        <dbReference type="Proteomes" id="UP000092746"/>
    </source>
</evidence>
<accession>A0AAP7L484</accession>
<evidence type="ECO:0000313" key="2">
    <source>
        <dbReference type="EMBL" id="OBY54129.1"/>
    </source>
</evidence>
<comment type="caution">
    <text evidence="2">The sequence shown here is derived from an EMBL/GenBank/DDBJ whole genome shotgun (WGS) entry which is preliminary data.</text>
</comment>
<dbReference type="Pfam" id="PF13503">
    <property type="entry name" value="DUF4123"/>
    <property type="match status" value="1"/>
</dbReference>
<proteinExistence type="predicted"/>
<dbReference type="InterPro" id="IPR025391">
    <property type="entry name" value="DUF4123"/>
</dbReference>
<reference evidence="2 3" key="1">
    <citation type="submission" date="2016-06" db="EMBL/GenBank/DDBJ databases">
        <title>Simultaneous identification of Haemophilus influenzae and Haemophilus haemolyticus using TaqMan real-time PCR.</title>
        <authorList>
            <person name="Price E.P."/>
            <person name="Sarovich D.S."/>
            <person name="Harris T."/>
            <person name="Spargo J.C."/>
            <person name="Nosworthy E."/>
            <person name="Beissbarth J."/>
            <person name="Smith-Vaughan H."/>
        </authorList>
    </citation>
    <scope>NUCLEOTIDE SEQUENCE [LARGE SCALE GENOMIC DNA]</scope>
    <source>
        <strain evidence="2 3">ATCC 7901</strain>
    </source>
</reference>
<sequence>MPHENLIYAVNAHQLSNNEQEDIIILIYATSAEIAKNHITVYQQQNQIRLQYFFLPLPLNTYFQRHADETLIAQLKTTAQELSEQHPVIIFNPNQYRENEKSTIACLIKTEFPLRREDERTPFLFQPIPDTIKPYLWPEDNSAGQCYAIINAEVSFWFPQRFELDDIHYACLFKGEEGEKRKRTAPYLLHLPENHPFVEELCSESPKGKEEEDGFQQWNKPFGFFFRSHATFDELLHHFRKFIYMPTYDGRLLYFRFYDPTVLEDYFDRLMYYPKKVATFWGGGLIDSMSLPKGYHVVHYAPTIDFAKITPAKKQFDKFEMKALIEQKNKEHIIKLVDDILESSPFLLKKYTRSDIEIVASYHNEISSKYNIHQFITIGFFTLVTLLYGKTIDELDSGGIIGSILQSDYLTELNKIYYIKQRIEFLEGQGVIHDQFEESHGSK</sequence>
<dbReference type="RefSeq" id="WP_065294681.1">
    <property type="nucleotide sequence ID" value="NZ_CAUUMV010000001.1"/>
</dbReference>